<evidence type="ECO:0000256" key="3">
    <source>
        <dbReference type="ARBA" id="ARBA00022729"/>
    </source>
</evidence>
<comment type="similarity">
    <text evidence="1">Belongs to the EcnA/EcnB lipoprotein family.</text>
</comment>
<dbReference type="GeneID" id="27800194"/>
<dbReference type="Proteomes" id="UP000494249">
    <property type="component" value="Unassembled WGS sequence"/>
</dbReference>
<keyword evidence="4" id="KW-0472">Membrane</keyword>
<evidence type="ECO:0000256" key="5">
    <source>
        <dbReference type="ARBA" id="ARBA00023139"/>
    </source>
</evidence>
<evidence type="ECO:0000313" key="9">
    <source>
        <dbReference type="EMBL" id="MEX3753653.1"/>
    </source>
</evidence>
<keyword evidence="3" id="KW-0732">Signal</keyword>
<dbReference type="EMBL" id="CADILN010000017">
    <property type="protein sequence ID" value="CAB4052646.1"/>
    <property type="molecule type" value="Genomic_DNA"/>
</dbReference>
<keyword evidence="6 9" id="KW-0449">Lipoprotein</keyword>
<accession>A0A6J5KF71</accession>
<name>A0A6J5KF71_9BURK</name>
<proteinExistence type="inferred from homology"/>
<evidence type="ECO:0000313" key="11">
    <source>
        <dbReference type="Proteomes" id="UP000494249"/>
    </source>
</evidence>
<dbReference type="EMBL" id="CADIKB010000027">
    <property type="protein sequence ID" value="CAB3719634.1"/>
    <property type="molecule type" value="Genomic_DNA"/>
</dbReference>
<dbReference type="GO" id="GO:0009636">
    <property type="term" value="P:response to toxic substance"/>
    <property type="evidence" value="ECO:0007669"/>
    <property type="project" value="InterPro"/>
</dbReference>
<dbReference type="PROSITE" id="PS51257">
    <property type="entry name" value="PROKAR_LIPOPROTEIN"/>
    <property type="match status" value="1"/>
</dbReference>
<reference evidence="10 11" key="1">
    <citation type="submission" date="2020-04" db="EMBL/GenBank/DDBJ databases">
        <authorList>
            <person name="De Canck E."/>
        </authorList>
    </citation>
    <scope>NUCLEOTIDE SEQUENCE [LARGE SCALE GENOMIC DNA]</scope>
    <source>
        <strain evidence="7 11">LMG 22037</strain>
        <strain evidence="8 10">LMG 9964</strain>
    </source>
</reference>
<sequence length="52" mass="5585">MMNNMNRTTLLRRFALGALAGLLLGLTGCNTVHGFGQDMSHLGNSISNHAEK</sequence>
<dbReference type="Proteomes" id="UP001558535">
    <property type="component" value="Unassembled WGS sequence"/>
</dbReference>
<dbReference type="EMBL" id="JBFPKE010000016">
    <property type="protein sequence ID" value="MEX3753653.1"/>
    <property type="molecule type" value="Genomic_DNA"/>
</dbReference>
<evidence type="ECO:0000256" key="6">
    <source>
        <dbReference type="ARBA" id="ARBA00023288"/>
    </source>
</evidence>
<evidence type="ECO:0000313" key="7">
    <source>
        <dbReference type="EMBL" id="CAB3719634.1"/>
    </source>
</evidence>
<keyword evidence="5" id="KW-0564">Palmitate</keyword>
<dbReference type="AlphaFoldDB" id="A0A6J5KF71"/>
<evidence type="ECO:0000313" key="10">
    <source>
        <dbReference type="Proteomes" id="UP000494102"/>
    </source>
</evidence>
<dbReference type="Proteomes" id="UP000494102">
    <property type="component" value="Unassembled WGS sequence"/>
</dbReference>
<dbReference type="GO" id="GO:0016020">
    <property type="term" value="C:membrane"/>
    <property type="evidence" value="ECO:0007669"/>
    <property type="project" value="InterPro"/>
</dbReference>
<evidence type="ECO:0000256" key="2">
    <source>
        <dbReference type="ARBA" id="ARBA00022475"/>
    </source>
</evidence>
<protein>
    <submittedName>
        <fullName evidence="9">Entericidin A/B family lipoprotein</fullName>
    </submittedName>
</protein>
<keyword evidence="2" id="KW-1003">Cell membrane</keyword>
<organism evidence="8 10">
    <name type="scientific">Paraburkholderia phenoliruptrix</name>
    <dbReference type="NCBI Taxonomy" id="252970"/>
    <lineage>
        <taxon>Bacteria</taxon>
        <taxon>Pseudomonadati</taxon>
        <taxon>Pseudomonadota</taxon>
        <taxon>Betaproteobacteria</taxon>
        <taxon>Burkholderiales</taxon>
        <taxon>Burkholderiaceae</taxon>
        <taxon>Paraburkholderia</taxon>
    </lineage>
</organism>
<keyword evidence="12" id="KW-1185">Reference proteome</keyword>
<evidence type="ECO:0000256" key="4">
    <source>
        <dbReference type="ARBA" id="ARBA00023136"/>
    </source>
</evidence>
<dbReference type="RefSeq" id="WP_013342061.1">
    <property type="nucleotide sequence ID" value="NZ_CADFGL010000025.1"/>
</dbReference>
<evidence type="ECO:0000256" key="1">
    <source>
        <dbReference type="ARBA" id="ARBA00010296"/>
    </source>
</evidence>
<dbReference type="Pfam" id="PF08085">
    <property type="entry name" value="Entericidin"/>
    <property type="match status" value="1"/>
</dbReference>
<dbReference type="InterPro" id="IPR012556">
    <property type="entry name" value="Entericidin"/>
</dbReference>
<gene>
    <name evidence="9" type="ORF">AB3X84_27040</name>
    <name evidence="7" type="ORF">LMG22037_04659</name>
    <name evidence="8" type="ORF">LMG9964_06336</name>
</gene>
<evidence type="ECO:0000313" key="8">
    <source>
        <dbReference type="EMBL" id="CAB4052646.1"/>
    </source>
</evidence>
<reference evidence="9 12" key="2">
    <citation type="submission" date="2024-07" db="EMBL/GenBank/DDBJ databases">
        <title>A survey of Mimosa microsymbionts across Brazilian biomes reveals a high diversity of Paraburkholderia nodulating endemic species, but also that Cupriavidus is common as a symbiont of widespread species.</title>
        <authorList>
            <person name="Rouws L."/>
            <person name="Barauna A."/>
            <person name="Beukes C."/>
            <person name="Rouws J.R.C."/>
            <person name="De Faria S.M."/>
            <person name="Gross E."/>
            <person name="Bueno Dos Reis Junior F."/>
            <person name="Simon M.F."/>
            <person name="Maluk M."/>
            <person name="Odee D.W."/>
            <person name="Kenicer G."/>
            <person name="Young J.P.W."/>
            <person name="Reis V.M."/>
            <person name="Zilli J."/>
            <person name="James E.K."/>
        </authorList>
    </citation>
    <scope>NUCLEOTIDE SEQUENCE [LARGE SCALE GENOMIC DNA]</scope>
    <source>
        <strain evidence="9 12">BR14375</strain>
    </source>
</reference>
<evidence type="ECO:0000313" key="12">
    <source>
        <dbReference type="Proteomes" id="UP001558535"/>
    </source>
</evidence>